<comment type="caution">
    <text evidence="1">The sequence shown here is derived from an EMBL/GenBank/DDBJ whole genome shotgun (WGS) entry which is preliminary data.</text>
</comment>
<dbReference type="Proteomes" id="UP000215914">
    <property type="component" value="Unassembled WGS sequence"/>
</dbReference>
<dbReference type="AlphaFoldDB" id="A0A9K3IZ35"/>
<organism evidence="1 2">
    <name type="scientific">Helianthus annuus</name>
    <name type="common">Common sunflower</name>
    <dbReference type="NCBI Taxonomy" id="4232"/>
    <lineage>
        <taxon>Eukaryota</taxon>
        <taxon>Viridiplantae</taxon>
        <taxon>Streptophyta</taxon>
        <taxon>Embryophyta</taxon>
        <taxon>Tracheophyta</taxon>
        <taxon>Spermatophyta</taxon>
        <taxon>Magnoliopsida</taxon>
        <taxon>eudicotyledons</taxon>
        <taxon>Gunneridae</taxon>
        <taxon>Pentapetalae</taxon>
        <taxon>asterids</taxon>
        <taxon>campanulids</taxon>
        <taxon>Asterales</taxon>
        <taxon>Asteraceae</taxon>
        <taxon>Asteroideae</taxon>
        <taxon>Heliantheae alliance</taxon>
        <taxon>Heliantheae</taxon>
        <taxon>Helianthus</taxon>
    </lineage>
</organism>
<reference evidence="1" key="1">
    <citation type="journal article" date="2017" name="Nature">
        <title>The sunflower genome provides insights into oil metabolism, flowering and Asterid evolution.</title>
        <authorList>
            <person name="Badouin H."/>
            <person name="Gouzy J."/>
            <person name="Grassa C.J."/>
            <person name="Murat F."/>
            <person name="Staton S.E."/>
            <person name="Cottret L."/>
            <person name="Lelandais-Briere C."/>
            <person name="Owens G.L."/>
            <person name="Carrere S."/>
            <person name="Mayjonade B."/>
            <person name="Legrand L."/>
            <person name="Gill N."/>
            <person name="Kane N.C."/>
            <person name="Bowers J.E."/>
            <person name="Hubner S."/>
            <person name="Bellec A."/>
            <person name="Berard A."/>
            <person name="Berges H."/>
            <person name="Blanchet N."/>
            <person name="Boniface M.C."/>
            <person name="Brunel D."/>
            <person name="Catrice O."/>
            <person name="Chaidir N."/>
            <person name="Claudel C."/>
            <person name="Donnadieu C."/>
            <person name="Faraut T."/>
            <person name="Fievet G."/>
            <person name="Helmstetter N."/>
            <person name="King M."/>
            <person name="Knapp S.J."/>
            <person name="Lai Z."/>
            <person name="Le Paslier M.C."/>
            <person name="Lippi Y."/>
            <person name="Lorenzon L."/>
            <person name="Mandel J.R."/>
            <person name="Marage G."/>
            <person name="Marchand G."/>
            <person name="Marquand E."/>
            <person name="Bret-Mestries E."/>
            <person name="Morien E."/>
            <person name="Nambeesan S."/>
            <person name="Nguyen T."/>
            <person name="Pegot-Espagnet P."/>
            <person name="Pouilly N."/>
            <person name="Raftis F."/>
            <person name="Sallet E."/>
            <person name="Schiex T."/>
            <person name="Thomas J."/>
            <person name="Vandecasteele C."/>
            <person name="Vares D."/>
            <person name="Vear F."/>
            <person name="Vautrin S."/>
            <person name="Crespi M."/>
            <person name="Mangin B."/>
            <person name="Burke J.M."/>
            <person name="Salse J."/>
            <person name="Munos S."/>
            <person name="Vincourt P."/>
            <person name="Rieseberg L.H."/>
            <person name="Langlade N.B."/>
        </authorList>
    </citation>
    <scope>NUCLEOTIDE SEQUENCE</scope>
    <source>
        <tissue evidence="1">Leaves</tissue>
    </source>
</reference>
<keyword evidence="2" id="KW-1185">Reference proteome</keyword>
<accession>A0A9K3IZ35</accession>
<proteinExistence type="predicted"/>
<dbReference type="Gramene" id="mRNA:HanXRQr2_Chr05g0213661">
    <property type="protein sequence ID" value="mRNA:HanXRQr2_Chr05g0213661"/>
    <property type="gene ID" value="HanXRQr2_Chr05g0213661"/>
</dbReference>
<evidence type="ECO:0000313" key="1">
    <source>
        <dbReference type="EMBL" id="KAF5805794.1"/>
    </source>
</evidence>
<evidence type="ECO:0000313" key="2">
    <source>
        <dbReference type="Proteomes" id="UP000215914"/>
    </source>
</evidence>
<name>A0A9K3IZ35_HELAN</name>
<gene>
    <name evidence="1" type="ORF">HanXRQr2_Chr05g0213661</name>
</gene>
<protein>
    <submittedName>
        <fullName evidence="1">Uncharacterized protein</fullName>
    </submittedName>
</protein>
<sequence>MFFYIRPGVVPIEMQFRRPEEKVPKERVVACEGTPWYEALTTPLTLMWQLVEDALVAIGISMLWAPDNPPEAPAYGYDRRVQLDKYLR</sequence>
<reference evidence="1" key="2">
    <citation type="submission" date="2020-06" db="EMBL/GenBank/DDBJ databases">
        <title>Helianthus annuus Genome sequencing and assembly Release 2.</title>
        <authorList>
            <person name="Gouzy J."/>
            <person name="Langlade N."/>
            <person name="Munos S."/>
        </authorList>
    </citation>
    <scope>NUCLEOTIDE SEQUENCE</scope>
    <source>
        <tissue evidence="1">Leaves</tissue>
    </source>
</reference>
<dbReference type="EMBL" id="MNCJ02000320">
    <property type="protein sequence ID" value="KAF5805794.1"/>
    <property type="molecule type" value="Genomic_DNA"/>
</dbReference>